<feature type="region of interest" description="Disordered" evidence="2">
    <location>
        <begin position="491"/>
        <end position="523"/>
    </location>
</feature>
<feature type="repeat" description="TPR" evidence="1">
    <location>
        <begin position="54"/>
        <end position="87"/>
    </location>
</feature>
<feature type="chain" id="PRO_5036793323" evidence="3">
    <location>
        <begin position="20"/>
        <end position="523"/>
    </location>
</feature>
<evidence type="ECO:0000313" key="5">
    <source>
        <dbReference type="EMBL" id="MBU2692216.1"/>
    </source>
</evidence>
<dbReference type="Pfam" id="PF03783">
    <property type="entry name" value="CsgG"/>
    <property type="match status" value="1"/>
</dbReference>
<dbReference type="AlphaFoldDB" id="A0A948W813"/>
<dbReference type="Proteomes" id="UP000777784">
    <property type="component" value="Unassembled WGS sequence"/>
</dbReference>
<evidence type="ECO:0000313" key="6">
    <source>
        <dbReference type="Proteomes" id="UP000777784"/>
    </source>
</evidence>
<evidence type="ECO:0000256" key="1">
    <source>
        <dbReference type="PROSITE-ProRule" id="PRU00339"/>
    </source>
</evidence>
<proteinExistence type="predicted"/>
<dbReference type="Gene3D" id="1.10.101.10">
    <property type="entry name" value="PGBD-like superfamily/PGBD"/>
    <property type="match status" value="1"/>
</dbReference>
<dbReference type="InterPro" id="IPR036366">
    <property type="entry name" value="PGBDSf"/>
</dbReference>
<dbReference type="GO" id="GO:0030288">
    <property type="term" value="C:outer membrane-bounded periplasmic space"/>
    <property type="evidence" value="ECO:0007669"/>
    <property type="project" value="InterPro"/>
</dbReference>
<dbReference type="PROSITE" id="PS50005">
    <property type="entry name" value="TPR"/>
    <property type="match status" value="1"/>
</dbReference>
<dbReference type="InterPro" id="IPR011990">
    <property type="entry name" value="TPR-like_helical_dom_sf"/>
</dbReference>
<evidence type="ECO:0000259" key="4">
    <source>
        <dbReference type="Pfam" id="PF01471"/>
    </source>
</evidence>
<dbReference type="SMART" id="SM00028">
    <property type="entry name" value="TPR"/>
    <property type="match status" value="2"/>
</dbReference>
<sequence length="523" mass="56185">MSTWKLFLVSFILSSTLLAGCSGGPKPQHLFKQGDYKTALALYQERAERLPDNAETFRAIGACQYELGDVTAALASLEKAHELDSKDASTLFLLGRVNEKLNDPGGALAAYTAYMERKPDAVEVSARMNLLRRQMLEKQTQILVAREGMMTATPPSRLTLAVFDFENLSPDSLLTPLGKGLAAMLITDLSQADSLRLVERQRLQVLLDELGMTHAAPPAGTPADKPAGEPAATADPILQLKTNLATLISSDGTPYYKGPLDSEQTTMYKNAVRAFQRDAGLVVDGIPGPNTRNAVKAALKAQTSKTGAEGSAFAQGRAPRLGRLLSAGTLLQGSFLTFEEGAQVRLDADLLATETGSPRADVQPAAGKLEQVLHLEKELVLSILAALGLSPSVDERAILMDMPTESFDAFLAYCRGLDMEERGYPAQAAGYYRDAANLDPGFRIASSRADILSVTPEDQESYDAGEMEKIGETKPPTDDRHIHQGEIIGLVPPPEKTQADPQLTPGQKLPTEGTIIVEGDVPN</sequence>
<organism evidence="5 6">
    <name type="scientific">Eiseniibacteriota bacterium</name>
    <dbReference type="NCBI Taxonomy" id="2212470"/>
    <lineage>
        <taxon>Bacteria</taxon>
        <taxon>Candidatus Eiseniibacteriota</taxon>
    </lineage>
</organism>
<dbReference type="SUPFAM" id="SSF47090">
    <property type="entry name" value="PGBD-like"/>
    <property type="match status" value="1"/>
</dbReference>
<reference evidence="5" key="1">
    <citation type="submission" date="2021-05" db="EMBL/GenBank/DDBJ databases">
        <title>Energy efficiency and biological interactions define the core microbiome of deep oligotrophic groundwater.</title>
        <authorList>
            <person name="Mehrshad M."/>
            <person name="Lopez-Fernandez M."/>
            <person name="Bell E."/>
            <person name="Bernier-Latmani R."/>
            <person name="Bertilsson S."/>
            <person name="Dopson M."/>
        </authorList>
    </citation>
    <scope>NUCLEOTIDE SEQUENCE</scope>
    <source>
        <strain evidence="5">Modern_marine.mb.64</strain>
    </source>
</reference>
<comment type="caution">
    <text evidence="5">The sequence shown here is derived from an EMBL/GenBank/DDBJ whole genome shotgun (WGS) entry which is preliminary data.</text>
</comment>
<name>A0A948W813_UNCEI</name>
<dbReference type="Gene3D" id="1.25.40.10">
    <property type="entry name" value="Tetratricopeptide repeat domain"/>
    <property type="match status" value="1"/>
</dbReference>
<keyword evidence="1" id="KW-0802">TPR repeat</keyword>
<keyword evidence="3" id="KW-0732">Signal</keyword>
<evidence type="ECO:0000256" key="2">
    <source>
        <dbReference type="SAM" id="MobiDB-lite"/>
    </source>
</evidence>
<feature type="signal peptide" evidence="3">
    <location>
        <begin position="1"/>
        <end position="19"/>
    </location>
</feature>
<dbReference type="InterPro" id="IPR002477">
    <property type="entry name" value="Peptidoglycan-bd-like"/>
</dbReference>
<evidence type="ECO:0000256" key="3">
    <source>
        <dbReference type="SAM" id="SignalP"/>
    </source>
</evidence>
<dbReference type="InterPro" id="IPR019734">
    <property type="entry name" value="TPR_rpt"/>
</dbReference>
<dbReference type="EMBL" id="JAHJDP010000087">
    <property type="protein sequence ID" value="MBU2692216.1"/>
    <property type="molecule type" value="Genomic_DNA"/>
</dbReference>
<gene>
    <name evidence="5" type="ORF">KJ970_14940</name>
</gene>
<dbReference type="InterPro" id="IPR036365">
    <property type="entry name" value="PGBD-like_sf"/>
</dbReference>
<dbReference type="Gene3D" id="3.40.50.10610">
    <property type="entry name" value="ABC-type transport auxiliary lipoprotein component"/>
    <property type="match status" value="1"/>
</dbReference>
<accession>A0A948W813</accession>
<protein>
    <submittedName>
        <fullName evidence="5">Tetratricopeptide repeat protein</fullName>
    </submittedName>
</protein>
<feature type="domain" description="Peptidoglycan binding-like" evidence="4">
    <location>
        <begin position="255"/>
        <end position="294"/>
    </location>
</feature>
<dbReference type="SUPFAM" id="SSF48452">
    <property type="entry name" value="TPR-like"/>
    <property type="match status" value="1"/>
</dbReference>
<dbReference type="PROSITE" id="PS51257">
    <property type="entry name" value="PROKAR_LIPOPROTEIN"/>
    <property type="match status" value="1"/>
</dbReference>
<dbReference type="Pfam" id="PF01471">
    <property type="entry name" value="PG_binding_1"/>
    <property type="match status" value="1"/>
</dbReference>
<dbReference type="InterPro" id="IPR005534">
    <property type="entry name" value="Curli_assmbl/transp-comp_CsgG"/>
</dbReference>